<keyword evidence="2" id="KW-0238">DNA-binding</keyword>
<accession>A0A1B2IWK6</accession>
<reference evidence="5 6" key="1">
    <citation type="submission" date="2016-03" db="EMBL/GenBank/DDBJ databases">
        <title>Pediococcus and Lactobacillus from brewery environment - whole genome sequencing and assembly.</title>
        <authorList>
            <person name="Behr J."/>
            <person name="Geissler A.J."/>
            <person name="Vogel R.F."/>
        </authorList>
    </citation>
    <scope>NUCLEOTIDE SEQUENCE [LARGE SCALE GENOMIC DNA]</scope>
    <source>
        <strain evidence="5 6">TMW 1.1995</strain>
    </source>
</reference>
<dbReference type="PANTHER" id="PTHR35790">
    <property type="entry name" value="HTH-TYPE TRANSCRIPTIONAL REGULATOR PCHR"/>
    <property type="match status" value="1"/>
</dbReference>
<evidence type="ECO:0000256" key="3">
    <source>
        <dbReference type="ARBA" id="ARBA00023163"/>
    </source>
</evidence>
<dbReference type="AlphaFoldDB" id="A0A1B2IWK6"/>
<dbReference type="InterPro" id="IPR000835">
    <property type="entry name" value="HTH_MarR-typ"/>
</dbReference>
<evidence type="ECO:0000313" key="6">
    <source>
        <dbReference type="Proteomes" id="UP000093267"/>
    </source>
</evidence>
<dbReference type="PROSITE" id="PS50995">
    <property type="entry name" value="HTH_MARR_2"/>
    <property type="match status" value="1"/>
</dbReference>
<dbReference type="InterPro" id="IPR036390">
    <property type="entry name" value="WH_DNA-bd_sf"/>
</dbReference>
<keyword evidence="6" id="KW-1185">Reference proteome</keyword>
<dbReference type="OrthoDB" id="5358347at2"/>
<protein>
    <submittedName>
        <fullName evidence="5">MarR family transcriptional regulator</fullName>
    </submittedName>
</protein>
<evidence type="ECO:0000313" key="5">
    <source>
        <dbReference type="EMBL" id="ANZ66412.1"/>
    </source>
</evidence>
<evidence type="ECO:0000256" key="2">
    <source>
        <dbReference type="ARBA" id="ARBA00023125"/>
    </source>
</evidence>
<dbReference type="InterPro" id="IPR036388">
    <property type="entry name" value="WH-like_DNA-bd_sf"/>
</dbReference>
<proteinExistence type="predicted"/>
<dbReference type="SMART" id="SM00347">
    <property type="entry name" value="HTH_MARR"/>
    <property type="match status" value="1"/>
</dbReference>
<dbReference type="STRING" id="240427.AYR62_12970"/>
<dbReference type="GO" id="GO:0003677">
    <property type="term" value="F:DNA binding"/>
    <property type="evidence" value="ECO:0007669"/>
    <property type="project" value="UniProtKB-KW"/>
</dbReference>
<dbReference type="RefSeq" id="WP_065901801.1">
    <property type="nucleotide sequence ID" value="NZ_CP014915.1"/>
</dbReference>
<dbReference type="SUPFAM" id="SSF46785">
    <property type="entry name" value="Winged helix' DNA-binding domain"/>
    <property type="match status" value="1"/>
</dbReference>
<dbReference type="PANTHER" id="PTHR35790:SF4">
    <property type="entry name" value="HTH-TYPE TRANSCRIPTIONAL REGULATOR PCHR"/>
    <property type="match status" value="1"/>
</dbReference>
<evidence type="ECO:0000256" key="1">
    <source>
        <dbReference type="ARBA" id="ARBA00023015"/>
    </source>
</evidence>
<dbReference type="Proteomes" id="UP000093267">
    <property type="component" value="Chromosome"/>
</dbReference>
<dbReference type="EMBL" id="CP014924">
    <property type="protein sequence ID" value="ANZ66412.1"/>
    <property type="molecule type" value="Genomic_DNA"/>
</dbReference>
<organism evidence="5 6">
    <name type="scientific">Secundilactobacillus paracollinoides</name>
    <dbReference type="NCBI Taxonomy" id="240427"/>
    <lineage>
        <taxon>Bacteria</taxon>
        <taxon>Bacillati</taxon>
        <taxon>Bacillota</taxon>
        <taxon>Bacilli</taxon>
        <taxon>Lactobacillales</taxon>
        <taxon>Lactobacillaceae</taxon>
        <taxon>Secundilactobacillus</taxon>
    </lineage>
</organism>
<dbReference type="GO" id="GO:0003700">
    <property type="term" value="F:DNA-binding transcription factor activity"/>
    <property type="evidence" value="ECO:0007669"/>
    <property type="project" value="InterPro"/>
</dbReference>
<feature type="domain" description="HTH marR-type" evidence="4">
    <location>
        <begin position="1"/>
        <end position="138"/>
    </location>
</feature>
<sequence length="151" mass="17223">MNKQAQFMASMSSLIDKTTLLEHTQLDEQLAGYKPAEVHTIEFIGNHPDANVTIIANAMYVTRGAVSKMTRRLMKNALIERYQKPDNKKEIYFRLTAKGKDVYNTHAALNRQFEARDAALFTETDQSLVDDTLAFLAAYNQHLDDIINQKK</sequence>
<keyword evidence="3" id="KW-0804">Transcription</keyword>
<keyword evidence="1" id="KW-0805">Transcription regulation</keyword>
<dbReference type="KEGG" id="lpd:AYR62_12970"/>
<gene>
    <name evidence="5" type="ORF">AYR63_04195</name>
</gene>
<dbReference type="Gene3D" id="1.10.10.10">
    <property type="entry name" value="Winged helix-like DNA-binding domain superfamily/Winged helix DNA-binding domain"/>
    <property type="match status" value="1"/>
</dbReference>
<name>A0A1B2IWK6_9LACO</name>
<dbReference type="Pfam" id="PF01047">
    <property type="entry name" value="MarR"/>
    <property type="match status" value="1"/>
</dbReference>
<evidence type="ECO:0000259" key="4">
    <source>
        <dbReference type="PROSITE" id="PS50995"/>
    </source>
</evidence>
<dbReference type="InterPro" id="IPR052067">
    <property type="entry name" value="Metal_resp_HTH_trans_reg"/>
</dbReference>